<dbReference type="PANTHER" id="PTHR38503">
    <property type="entry name" value="SMALL INTEGRAL MEMBRANE PROTEIN 1"/>
    <property type="match status" value="1"/>
</dbReference>
<evidence type="ECO:0000313" key="2">
    <source>
        <dbReference type="EMBL" id="KAJ3586453.1"/>
    </source>
</evidence>
<dbReference type="Proteomes" id="UP001148018">
    <property type="component" value="Unassembled WGS sequence"/>
</dbReference>
<keyword evidence="1" id="KW-0472">Membrane</keyword>
<protein>
    <recommendedName>
        <fullName evidence="4">Small integral membrane protein 1</fullName>
    </recommendedName>
</protein>
<proteinExistence type="predicted"/>
<accession>A0A9Q0I6A9</accession>
<dbReference type="Pfam" id="PF15875">
    <property type="entry name" value="DUF4731"/>
    <property type="match status" value="1"/>
</dbReference>
<gene>
    <name evidence="2" type="ORF">NHX12_012851</name>
</gene>
<name>A0A9Q0I6A9_9TELE</name>
<evidence type="ECO:0000313" key="3">
    <source>
        <dbReference type="Proteomes" id="UP001148018"/>
    </source>
</evidence>
<keyword evidence="1" id="KW-1133">Transmembrane helix</keyword>
<keyword evidence="3" id="KW-1185">Reference proteome</keyword>
<organism evidence="2 3">
    <name type="scientific">Muraenolepis orangiensis</name>
    <name type="common">Patagonian moray cod</name>
    <dbReference type="NCBI Taxonomy" id="630683"/>
    <lineage>
        <taxon>Eukaryota</taxon>
        <taxon>Metazoa</taxon>
        <taxon>Chordata</taxon>
        <taxon>Craniata</taxon>
        <taxon>Vertebrata</taxon>
        <taxon>Euteleostomi</taxon>
        <taxon>Actinopterygii</taxon>
        <taxon>Neopterygii</taxon>
        <taxon>Teleostei</taxon>
        <taxon>Neoteleostei</taxon>
        <taxon>Acanthomorphata</taxon>
        <taxon>Zeiogadaria</taxon>
        <taxon>Gadariae</taxon>
        <taxon>Gadiformes</taxon>
        <taxon>Muraenolepidoidei</taxon>
        <taxon>Muraenolepididae</taxon>
        <taxon>Muraenolepis</taxon>
    </lineage>
</organism>
<evidence type="ECO:0008006" key="4">
    <source>
        <dbReference type="Google" id="ProtNLM"/>
    </source>
</evidence>
<dbReference type="PANTHER" id="PTHR38503:SF1">
    <property type="entry name" value="SMALL INTEGRAL MEMBRANE PROTEIN 1"/>
    <property type="match status" value="1"/>
</dbReference>
<comment type="caution">
    <text evidence="2">The sequence shown here is derived from an EMBL/GenBank/DDBJ whole genome shotgun (WGS) entry which is preliminary data.</text>
</comment>
<evidence type="ECO:0000256" key="1">
    <source>
        <dbReference type="SAM" id="Phobius"/>
    </source>
</evidence>
<reference evidence="2" key="1">
    <citation type="submission" date="2022-07" db="EMBL/GenBank/DDBJ databases">
        <title>Chromosome-level genome of Muraenolepis orangiensis.</title>
        <authorList>
            <person name="Kim J."/>
        </authorList>
    </citation>
    <scope>NUCLEOTIDE SEQUENCE</scope>
    <source>
        <strain evidence="2">KU_S4_2022</strain>
        <tissue evidence="2">Muscle</tissue>
    </source>
</reference>
<dbReference type="EMBL" id="JANIIK010000117">
    <property type="protein sequence ID" value="KAJ3586453.1"/>
    <property type="molecule type" value="Genomic_DNA"/>
</dbReference>
<dbReference type="InterPro" id="IPR031744">
    <property type="entry name" value="SMIM1"/>
</dbReference>
<feature type="transmembrane region" description="Helical" evidence="1">
    <location>
        <begin position="49"/>
        <end position="70"/>
    </location>
</feature>
<keyword evidence="1" id="KW-0812">Transmembrane</keyword>
<dbReference type="AlphaFoldDB" id="A0A9Q0I6A9"/>
<dbReference type="OrthoDB" id="8633453at2759"/>
<sequence length="73" mass="7885">MAAADGSDRVQYNRWNEDNINIDVAASQPGLMGFYHRVCTGNMGLVVKVAGGVAALVSLYILGYVTGYYVHKC</sequence>